<dbReference type="EMBL" id="FMJE01000007">
    <property type="protein sequence ID" value="SCM83625.1"/>
    <property type="molecule type" value="Genomic_DNA"/>
</dbReference>
<feature type="transmembrane region" description="Helical" evidence="8">
    <location>
        <begin position="89"/>
        <end position="113"/>
    </location>
</feature>
<gene>
    <name evidence="10" type="ORF">KL86SPO_70483</name>
</gene>
<dbReference type="PANTHER" id="PTHR30413:SF10">
    <property type="entry name" value="CAPSULE POLYSACCHARIDE EXPORT INNER-MEMBRANE PROTEIN CTRC"/>
    <property type="match status" value="1"/>
</dbReference>
<evidence type="ECO:0000256" key="1">
    <source>
        <dbReference type="ARBA" id="ARBA00004651"/>
    </source>
</evidence>
<dbReference type="AlphaFoldDB" id="A0A212M1H5"/>
<dbReference type="InterPro" id="IPR013525">
    <property type="entry name" value="ABC2_TM"/>
</dbReference>
<sequence>MNKFLNLSKEIINITAPFRLISENRELLRQLVKRNIYSRYRGTAGGMAWSVIQPLLMLAVYTFIFSVVFKARWGTLPSGGLDGSYSFAVIMFCGMTVFSVFSESIAAAPMLIVNNPNYVKKVIFPIEILPIAQVVSSTIINFMSMMILFIGAVFLLKSLYWTMLLLPIIFIPFLLFTIGLSFFVASLGVYFRDLAHVTGIIVQILFLMTPIFYSMQMVPEKFQLILKLNPLTWIVEETRAVFLFKQLPNWDAVIVIVVMSFVTFQLGYVWLNKTKKGFADVL</sequence>
<keyword evidence="3 8" id="KW-0813">Transport</keyword>
<organism evidence="10">
    <name type="scientific">uncultured Sporomusa sp</name>
    <dbReference type="NCBI Taxonomy" id="307249"/>
    <lineage>
        <taxon>Bacteria</taxon>
        <taxon>Bacillati</taxon>
        <taxon>Bacillota</taxon>
        <taxon>Negativicutes</taxon>
        <taxon>Selenomonadales</taxon>
        <taxon>Sporomusaceae</taxon>
        <taxon>Sporomusa</taxon>
        <taxon>environmental samples</taxon>
    </lineage>
</organism>
<feature type="domain" description="ABC transmembrane type-2" evidence="9">
    <location>
        <begin position="45"/>
        <end position="274"/>
    </location>
</feature>
<dbReference type="Pfam" id="PF01061">
    <property type="entry name" value="ABC2_membrane"/>
    <property type="match status" value="1"/>
</dbReference>
<keyword evidence="5 8" id="KW-0812">Transmembrane</keyword>
<keyword evidence="4 8" id="KW-1003">Cell membrane</keyword>
<evidence type="ECO:0000256" key="8">
    <source>
        <dbReference type="RuleBase" id="RU361157"/>
    </source>
</evidence>
<dbReference type="PROSITE" id="PS51012">
    <property type="entry name" value="ABC_TM2"/>
    <property type="match status" value="1"/>
</dbReference>
<evidence type="ECO:0000256" key="5">
    <source>
        <dbReference type="ARBA" id="ARBA00022692"/>
    </source>
</evidence>
<keyword evidence="6 8" id="KW-1133">Transmembrane helix</keyword>
<name>A0A212M1H5_9FIRM</name>
<comment type="subcellular location">
    <subcellularLocation>
        <location evidence="1 8">Cell membrane</location>
        <topology evidence="1 8">Multi-pass membrane protein</topology>
    </subcellularLocation>
</comment>
<evidence type="ECO:0000256" key="6">
    <source>
        <dbReference type="ARBA" id="ARBA00022989"/>
    </source>
</evidence>
<dbReference type="GO" id="GO:0015920">
    <property type="term" value="P:lipopolysaccharide transport"/>
    <property type="evidence" value="ECO:0007669"/>
    <property type="project" value="TreeGrafter"/>
</dbReference>
<feature type="transmembrane region" description="Helical" evidence="8">
    <location>
        <begin position="47"/>
        <end position="69"/>
    </location>
</feature>
<feature type="transmembrane region" description="Helical" evidence="8">
    <location>
        <begin position="252"/>
        <end position="271"/>
    </location>
</feature>
<dbReference type="PANTHER" id="PTHR30413">
    <property type="entry name" value="INNER MEMBRANE TRANSPORT PERMEASE"/>
    <property type="match status" value="1"/>
</dbReference>
<evidence type="ECO:0000259" key="9">
    <source>
        <dbReference type="PROSITE" id="PS51012"/>
    </source>
</evidence>
<feature type="transmembrane region" description="Helical" evidence="8">
    <location>
        <begin position="134"/>
        <end position="155"/>
    </location>
</feature>
<reference evidence="10" key="1">
    <citation type="submission" date="2016-08" db="EMBL/GenBank/DDBJ databases">
        <authorList>
            <person name="Seilhamer J.J."/>
        </authorList>
    </citation>
    <scope>NUCLEOTIDE SEQUENCE</scope>
    <source>
        <strain evidence="10">86</strain>
    </source>
</reference>
<keyword evidence="7 8" id="KW-0472">Membrane</keyword>
<accession>A0A212M1H5</accession>
<dbReference type="GO" id="GO:0140359">
    <property type="term" value="F:ABC-type transporter activity"/>
    <property type="evidence" value="ECO:0007669"/>
    <property type="project" value="InterPro"/>
</dbReference>
<evidence type="ECO:0000256" key="4">
    <source>
        <dbReference type="ARBA" id="ARBA00022475"/>
    </source>
</evidence>
<comment type="similarity">
    <text evidence="2 8">Belongs to the ABC-2 integral membrane protein family.</text>
</comment>
<protein>
    <recommendedName>
        <fullName evidence="8">Transport permease protein</fullName>
    </recommendedName>
</protein>
<dbReference type="RefSeq" id="WP_288185999.1">
    <property type="nucleotide sequence ID" value="NZ_LT608335.1"/>
</dbReference>
<feature type="transmembrane region" description="Helical" evidence="8">
    <location>
        <begin position="194"/>
        <end position="213"/>
    </location>
</feature>
<evidence type="ECO:0000256" key="2">
    <source>
        <dbReference type="ARBA" id="ARBA00007783"/>
    </source>
</evidence>
<feature type="transmembrane region" description="Helical" evidence="8">
    <location>
        <begin position="161"/>
        <end position="187"/>
    </location>
</feature>
<dbReference type="GO" id="GO:0005886">
    <property type="term" value="C:plasma membrane"/>
    <property type="evidence" value="ECO:0007669"/>
    <property type="project" value="UniProtKB-SubCell"/>
</dbReference>
<evidence type="ECO:0000256" key="3">
    <source>
        <dbReference type="ARBA" id="ARBA00022448"/>
    </source>
</evidence>
<proteinExistence type="inferred from homology"/>
<evidence type="ECO:0000313" key="10">
    <source>
        <dbReference type="EMBL" id="SCM83625.1"/>
    </source>
</evidence>
<evidence type="ECO:0000256" key="7">
    <source>
        <dbReference type="ARBA" id="ARBA00023136"/>
    </source>
</evidence>
<dbReference type="InterPro" id="IPR047817">
    <property type="entry name" value="ABC2_TM_bact-type"/>
</dbReference>